<dbReference type="PANTHER" id="PTHR35176:SF6">
    <property type="entry name" value="HEME OXYGENASE HI_0854-RELATED"/>
    <property type="match status" value="1"/>
</dbReference>
<organism evidence="3">
    <name type="scientific">uncultured marine thaumarchaeote AD1000_14_H02</name>
    <dbReference type="NCBI Taxonomy" id="1455893"/>
    <lineage>
        <taxon>Archaea</taxon>
        <taxon>Nitrososphaerota</taxon>
        <taxon>environmental samples</taxon>
    </lineage>
</organism>
<dbReference type="GO" id="GO:0016627">
    <property type="term" value="F:oxidoreductase activity, acting on the CH-CH group of donors"/>
    <property type="evidence" value="ECO:0007669"/>
    <property type="project" value="TreeGrafter"/>
</dbReference>
<evidence type="ECO:0000259" key="2">
    <source>
        <dbReference type="Pfam" id="PF01243"/>
    </source>
</evidence>
<dbReference type="GO" id="GO:0005829">
    <property type="term" value="C:cytosol"/>
    <property type="evidence" value="ECO:0007669"/>
    <property type="project" value="TreeGrafter"/>
</dbReference>
<dbReference type="InterPro" id="IPR011576">
    <property type="entry name" value="Pyridox_Oxase_N"/>
</dbReference>
<proteinExistence type="predicted"/>
<dbReference type="SUPFAM" id="SSF50475">
    <property type="entry name" value="FMN-binding split barrel"/>
    <property type="match status" value="1"/>
</dbReference>
<dbReference type="InterPro" id="IPR052019">
    <property type="entry name" value="F420H2_bilvrd_red/Heme_oxyg"/>
</dbReference>
<name>A0A075FQA8_9ARCH</name>
<evidence type="ECO:0000313" key="3">
    <source>
        <dbReference type="EMBL" id="AIE91706.1"/>
    </source>
</evidence>
<dbReference type="Pfam" id="PF01243">
    <property type="entry name" value="PNPOx_N"/>
    <property type="match status" value="1"/>
</dbReference>
<dbReference type="Gene3D" id="2.30.110.10">
    <property type="entry name" value="Electron Transport, Fmn-binding Protein, Chain A"/>
    <property type="match status" value="1"/>
</dbReference>
<evidence type="ECO:0000256" key="1">
    <source>
        <dbReference type="ARBA" id="ARBA00023002"/>
    </source>
</evidence>
<reference evidence="3" key="1">
    <citation type="journal article" date="2014" name="Genome Biol. Evol.">
        <title>Pangenome evidence for extensive interdomain horizontal transfer affecting lineage core and shell genes in uncultured planktonic thaumarchaeota and euryarchaeota.</title>
        <authorList>
            <person name="Deschamps P."/>
            <person name="Zivanovic Y."/>
            <person name="Moreira D."/>
            <person name="Rodriguez-Valera F."/>
            <person name="Lopez-Garcia P."/>
        </authorList>
    </citation>
    <scope>NUCLEOTIDE SEQUENCE</scope>
</reference>
<keyword evidence="1" id="KW-0560">Oxidoreductase</keyword>
<dbReference type="EMBL" id="KF900346">
    <property type="protein sequence ID" value="AIE91706.1"/>
    <property type="molecule type" value="Genomic_DNA"/>
</dbReference>
<protein>
    <recommendedName>
        <fullName evidence="2">Pyridoxamine 5'-phosphate oxidase N-terminal domain-containing protein</fullName>
    </recommendedName>
</protein>
<dbReference type="PANTHER" id="PTHR35176">
    <property type="entry name" value="HEME OXYGENASE HI_0854-RELATED"/>
    <property type="match status" value="1"/>
</dbReference>
<dbReference type="AlphaFoldDB" id="A0A075FQA8"/>
<dbReference type="InterPro" id="IPR012349">
    <property type="entry name" value="Split_barrel_FMN-bd"/>
</dbReference>
<sequence length="155" mass="17619">MKIVHASPGFGSKLTQEETIKFLTDKKLNLLLGTVDKNGEPFIHPVWFLYENEKLYVETSKTSKKVKNIHHKNVVYFCIDDENLPYRGVRGKALVETSIDIEYNIPIAERIMIKYTGDLGNKVAKVLMDGVRAGQSAILEISPTYYSTWDHSESP</sequence>
<feature type="domain" description="Pyridoxamine 5'-phosphate oxidase N-terminal" evidence="2">
    <location>
        <begin position="30"/>
        <end position="149"/>
    </location>
</feature>
<accession>A0A075FQA8</accession>
<dbReference type="GO" id="GO:0070967">
    <property type="term" value="F:coenzyme F420 binding"/>
    <property type="evidence" value="ECO:0007669"/>
    <property type="project" value="TreeGrafter"/>
</dbReference>